<feature type="domain" description="Ribosome maturation factor RimP N-terminal" evidence="4">
    <location>
        <begin position="3"/>
        <end position="73"/>
    </location>
</feature>
<evidence type="ECO:0000259" key="4">
    <source>
        <dbReference type="Pfam" id="PF02576"/>
    </source>
</evidence>
<feature type="domain" description="Ribosome maturation factor RimP C-terminal" evidence="5">
    <location>
        <begin position="76"/>
        <end position="146"/>
    </location>
</feature>
<dbReference type="PANTHER" id="PTHR33867">
    <property type="entry name" value="RIBOSOME MATURATION FACTOR RIMP"/>
    <property type="match status" value="1"/>
</dbReference>
<dbReference type="GO" id="GO:0005829">
    <property type="term" value="C:cytosol"/>
    <property type="evidence" value="ECO:0007669"/>
    <property type="project" value="TreeGrafter"/>
</dbReference>
<evidence type="ECO:0000256" key="3">
    <source>
        <dbReference type="HAMAP-Rule" id="MF_01077"/>
    </source>
</evidence>
<evidence type="ECO:0000256" key="2">
    <source>
        <dbReference type="ARBA" id="ARBA00022517"/>
    </source>
</evidence>
<name>A0A1G9DF18_9BACT</name>
<evidence type="ECO:0000259" key="5">
    <source>
        <dbReference type="Pfam" id="PF17384"/>
    </source>
</evidence>
<dbReference type="SUPFAM" id="SSF75420">
    <property type="entry name" value="YhbC-like, N-terminal domain"/>
    <property type="match status" value="1"/>
</dbReference>
<dbReference type="InterPro" id="IPR028998">
    <property type="entry name" value="RimP_C"/>
</dbReference>
<accession>A0A1G9DF18</accession>
<dbReference type="HAMAP" id="MF_01077">
    <property type="entry name" value="RimP"/>
    <property type="match status" value="1"/>
</dbReference>
<evidence type="ECO:0000313" key="7">
    <source>
        <dbReference type="Proteomes" id="UP000198510"/>
    </source>
</evidence>
<dbReference type="Proteomes" id="UP000198510">
    <property type="component" value="Unassembled WGS sequence"/>
</dbReference>
<dbReference type="Gene3D" id="3.30.300.70">
    <property type="entry name" value="RimP-like superfamily, N-terminal"/>
    <property type="match status" value="1"/>
</dbReference>
<dbReference type="GO" id="GO:0006412">
    <property type="term" value="P:translation"/>
    <property type="evidence" value="ECO:0007669"/>
    <property type="project" value="TreeGrafter"/>
</dbReference>
<sequence>MVQEHLAGSSLFPVAVEVKGSAQRPKVVVLLDGDSGVKIDDCAKVSRWLGERLEELNLFGNAYTLEVSSPGVDFPLTQPRQYPQHIGRTLNVTLTEGETVTGRLESVNHDGIVVLETRKEKGKKATTQPRDLLFSQINQAQVQVSFK</sequence>
<dbReference type="PANTHER" id="PTHR33867:SF1">
    <property type="entry name" value="RIBOSOME MATURATION FACTOR RIMP"/>
    <property type="match status" value="1"/>
</dbReference>
<keyword evidence="2 3" id="KW-0690">Ribosome biogenesis</keyword>
<reference evidence="6 7" key="1">
    <citation type="submission" date="2016-10" db="EMBL/GenBank/DDBJ databases">
        <authorList>
            <person name="de Groot N.N."/>
        </authorList>
    </citation>
    <scope>NUCLEOTIDE SEQUENCE [LARGE SCALE GENOMIC DNA]</scope>
    <source>
        <strain evidence="6 7">DSM 25186</strain>
    </source>
</reference>
<comment type="subcellular location">
    <subcellularLocation>
        <location evidence="3">Cytoplasm</location>
    </subcellularLocation>
</comment>
<keyword evidence="1 3" id="KW-0963">Cytoplasm</keyword>
<dbReference type="Pfam" id="PF17384">
    <property type="entry name" value="DUF150_C"/>
    <property type="match status" value="1"/>
</dbReference>
<comment type="function">
    <text evidence="3">Required for maturation of 30S ribosomal subunits.</text>
</comment>
<dbReference type="InterPro" id="IPR003728">
    <property type="entry name" value="Ribosome_maturation_RimP"/>
</dbReference>
<proteinExistence type="inferred from homology"/>
<dbReference type="AlphaFoldDB" id="A0A1G9DF18"/>
<keyword evidence="7" id="KW-1185">Reference proteome</keyword>
<gene>
    <name evidence="3" type="primary">rimP</name>
    <name evidence="6" type="ORF">SAMN05421823_103109</name>
</gene>
<dbReference type="GO" id="GO:0000028">
    <property type="term" value="P:ribosomal small subunit assembly"/>
    <property type="evidence" value="ECO:0007669"/>
    <property type="project" value="TreeGrafter"/>
</dbReference>
<dbReference type="InterPro" id="IPR035956">
    <property type="entry name" value="RimP_N_sf"/>
</dbReference>
<dbReference type="STRING" id="1075417.SAMN05421823_103109"/>
<dbReference type="Pfam" id="PF02576">
    <property type="entry name" value="RimP_N"/>
    <property type="match status" value="1"/>
</dbReference>
<evidence type="ECO:0000313" key="6">
    <source>
        <dbReference type="EMBL" id="SDK62468.1"/>
    </source>
</evidence>
<organism evidence="6 7">
    <name type="scientific">Catalinimonas alkaloidigena</name>
    <dbReference type="NCBI Taxonomy" id="1075417"/>
    <lineage>
        <taxon>Bacteria</taxon>
        <taxon>Pseudomonadati</taxon>
        <taxon>Bacteroidota</taxon>
        <taxon>Cytophagia</taxon>
        <taxon>Cytophagales</taxon>
        <taxon>Catalimonadaceae</taxon>
        <taxon>Catalinimonas</taxon>
    </lineage>
</organism>
<dbReference type="InterPro" id="IPR028989">
    <property type="entry name" value="RimP_N"/>
</dbReference>
<comment type="similarity">
    <text evidence="3">Belongs to the RimP family.</text>
</comment>
<evidence type="ECO:0000256" key="1">
    <source>
        <dbReference type="ARBA" id="ARBA00022490"/>
    </source>
</evidence>
<protein>
    <recommendedName>
        <fullName evidence="3">Ribosome maturation factor RimP</fullName>
    </recommendedName>
</protein>
<dbReference type="EMBL" id="FNFO01000003">
    <property type="protein sequence ID" value="SDK62468.1"/>
    <property type="molecule type" value="Genomic_DNA"/>
</dbReference>